<dbReference type="SUPFAM" id="SSF53756">
    <property type="entry name" value="UDP-Glycosyltransferase/glycogen phosphorylase"/>
    <property type="match status" value="1"/>
</dbReference>
<keyword evidence="2" id="KW-1185">Reference proteome</keyword>
<accession>A0ABR1Z9J3</accession>
<evidence type="ECO:0000313" key="1">
    <source>
        <dbReference type="EMBL" id="KAK8476608.1"/>
    </source>
</evidence>
<proteinExistence type="predicted"/>
<gene>
    <name evidence="1" type="ORF">V6N11_068272</name>
</gene>
<dbReference type="Proteomes" id="UP001396334">
    <property type="component" value="Unassembled WGS sequence"/>
</dbReference>
<dbReference type="Gene3D" id="3.40.50.2000">
    <property type="entry name" value="Glycogen Phosphorylase B"/>
    <property type="match status" value="1"/>
</dbReference>
<reference evidence="1 2" key="1">
    <citation type="journal article" date="2024" name="G3 (Bethesda)">
        <title>Genome assembly of Hibiscus sabdariffa L. provides insights into metabolisms of medicinal natural products.</title>
        <authorList>
            <person name="Kim T."/>
        </authorList>
    </citation>
    <scope>NUCLEOTIDE SEQUENCE [LARGE SCALE GENOMIC DNA]</scope>
    <source>
        <strain evidence="1">TK-2024</strain>
        <tissue evidence="1">Old leaves</tissue>
    </source>
</reference>
<dbReference type="PANTHER" id="PTHR32343:SF37">
    <property type="entry name" value="BINDING PARTNER OF ACD11 1"/>
    <property type="match status" value="1"/>
</dbReference>
<evidence type="ECO:0000313" key="2">
    <source>
        <dbReference type="Proteomes" id="UP001396334"/>
    </source>
</evidence>
<sequence>MIAGKIEIEIEMVVLVGSNGEGKDVVNKANAFDEKHQFTSTATVKVASLDQKIGFTEKISVDTTLVNDKVREMDHKFQISEKTKSAFAAAEQTVNNTGSAIMKNRYILTGISWVTGAFNRVAKTAGDVGVEHETQEHFLADQENVGIEVQLVSNINYGCTKEIKELSHGLGLSSMAKLLKKVLLEGDRSTTWIRSDSEAVTDYVLLGLMLYPPTRHSLNSSGTETSDPQHLIPEPCATSPPPHYDVSKMLPEGFLERVQGRVMICGWAPQLKLNAFEMEKELGLPVEMWLDYRTDSDKLAMADEMEKAIGMVMNGESEVTERIW</sequence>
<organism evidence="1 2">
    <name type="scientific">Hibiscus sabdariffa</name>
    <name type="common">roselle</name>
    <dbReference type="NCBI Taxonomy" id="183260"/>
    <lineage>
        <taxon>Eukaryota</taxon>
        <taxon>Viridiplantae</taxon>
        <taxon>Streptophyta</taxon>
        <taxon>Embryophyta</taxon>
        <taxon>Tracheophyta</taxon>
        <taxon>Spermatophyta</taxon>
        <taxon>Magnoliopsida</taxon>
        <taxon>eudicotyledons</taxon>
        <taxon>Gunneridae</taxon>
        <taxon>Pentapetalae</taxon>
        <taxon>rosids</taxon>
        <taxon>malvids</taxon>
        <taxon>Malvales</taxon>
        <taxon>Malvaceae</taxon>
        <taxon>Malvoideae</taxon>
        <taxon>Hibiscus</taxon>
    </lineage>
</organism>
<comment type="caution">
    <text evidence="1">The sequence shown here is derived from an EMBL/GenBank/DDBJ whole genome shotgun (WGS) entry which is preliminary data.</text>
</comment>
<name>A0ABR1Z9J3_9ROSI</name>
<dbReference type="EMBL" id="JBBPBN010002143">
    <property type="protein sequence ID" value="KAK8476608.1"/>
    <property type="molecule type" value="Genomic_DNA"/>
</dbReference>
<dbReference type="PANTHER" id="PTHR32343">
    <property type="entry name" value="SERINE/ARGININE-RICH SPLICING FACTOR"/>
    <property type="match status" value="1"/>
</dbReference>
<protein>
    <submittedName>
        <fullName evidence="1">Uncharacterized protein</fullName>
    </submittedName>
</protein>